<evidence type="ECO:0000313" key="1">
    <source>
        <dbReference type="EMBL" id="AQK40834.1"/>
    </source>
</evidence>
<name>A0A1D6IY49_MAIZE</name>
<proteinExistence type="predicted"/>
<accession>A0A1D6IY49</accession>
<dbReference type="InParanoid" id="A0A1D6IY49"/>
<protein>
    <submittedName>
        <fullName evidence="1">Uncharacterized protein</fullName>
    </submittedName>
</protein>
<dbReference type="PaxDb" id="4577-GRMZM2G092024_P01"/>
<sequence>MRQAVGDAPAPELAGAELAAIFRVMADLLGDPAWPQLHPRLCTDTPRSGLQCELAPDDARVLRATYLHLGPDVATSAYRPGARLDPASLRGLPHLRMLSIFGCFGVAQAPVELPPALFPGGDTPASELAGAELAAIFRVMADLLGDPAWSQLHPRLCTDTPRSALQCELAPDDARVLRATRLHLGPDVTTLACRPGARFDPASLRGLPHFRTLSIFGCFDAAHAPIEPPPVLFPGGDAPAPELAGAELTAFFRVMADLLGDPAWLQLNLRLCTDTPRPGLQCELAPDDARVLRATRLHLGPDVATLPCRPGARLYLASLRGLPHLQTLSIFGCFGAAQAPIELPLALFPGGDAPALELAAIFQCELAPDAARVLRATRLHLGPDIATPPCRPGARLDPTSLCGLPHLRTLSIFGCFGAAQAPVEVPPSLFTSSSSLEHIVLKSNPSLTSHIPATLV</sequence>
<dbReference type="EMBL" id="CM000786">
    <property type="protein sequence ID" value="AQK40834.1"/>
    <property type="molecule type" value="Genomic_DNA"/>
</dbReference>
<gene>
    <name evidence="1" type="ORF">ZEAMMB73_Zm00001d024223</name>
</gene>
<dbReference type="eggNOG" id="KOG0619">
    <property type="taxonomic scope" value="Eukaryota"/>
</dbReference>
<dbReference type="STRING" id="4577.A0A1D6IY49"/>
<dbReference type="SMR" id="A0A1D6IY49"/>
<dbReference type="SUPFAM" id="SSF52047">
    <property type="entry name" value="RNI-like"/>
    <property type="match status" value="1"/>
</dbReference>
<organism evidence="1">
    <name type="scientific">Zea mays</name>
    <name type="common">Maize</name>
    <dbReference type="NCBI Taxonomy" id="4577"/>
    <lineage>
        <taxon>Eukaryota</taxon>
        <taxon>Viridiplantae</taxon>
        <taxon>Streptophyta</taxon>
        <taxon>Embryophyta</taxon>
        <taxon>Tracheophyta</taxon>
        <taxon>Spermatophyta</taxon>
        <taxon>Magnoliopsida</taxon>
        <taxon>Liliopsida</taxon>
        <taxon>Poales</taxon>
        <taxon>Poaceae</taxon>
        <taxon>PACMAD clade</taxon>
        <taxon>Panicoideae</taxon>
        <taxon>Andropogonodae</taxon>
        <taxon>Andropogoneae</taxon>
        <taxon>Tripsacinae</taxon>
        <taxon>Zea</taxon>
    </lineage>
</organism>
<reference evidence="1" key="1">
    <citation type="submission" date="2015-12" db="EMBL/GenBank/DDBJ databases">
        <title>Update maize B73 reference genome by single molecule sequencing technologies.</title>
        <authorList>
            <consortium name="Maize Genome Sequencing Project"/>
            <person name="Ware D."/>
        </authorList>
    </citation>
    <scope>NUCLEOTIDE SEQUENCE</scope>
    <source>
        <tissue evidence="1">Seedling</tissue>
    </source>
</reference>
<dbReference type="AlphaFoldDB" id="A0A1D6IY49"/>